<keyword evidence="2" id="KW-1185">Reference proteome</keyword>
<gene>
    <name evidence="1" type="ORF">O6H91_12G072400</name>
</gene>
<evidence type="ECO:0000313" key="2">
    <source>
        <dbReference type="Proteomes" id="UP001162992"/>
    </source>
</evidence>
<accession>A0ACC2C3A3</accession>
<sequence>MVVNSNRKAYKVMVVSCNGTNFNSWATEVYDSTSHSWTLAAKLPRGVLLYPRKMTLCNDLLYCISSHAFNVVVYDLELNHYLISVKTVHYLISVKTVCGDEDWQDNDGALNTISMQYPCLPSIQMSHLSQISRMARFYYQTWYHTVLEADHIHFIINRDRAGVHFEVLYDSIFQRCRKQMQRSSIEKINRISMGI</sequence>
<dbReference type="Proteomes" id="UP001162992">
    <property type="component" value="Chromosome 12"/>
</dbReference>
<name>A0ACC2C3A3_DIPCM</name>
<reference evidence="2" key="1">
    <citation type="journal article" date="2024" name="Proc. Natl. Acad. Sci. U.S.A.">
        <title>Extraordinary preservation of gene collinearity over three hundred million years revealed in homosporous lycophytes.</title>
        <authorList>
            <person name="Li C."/>
            <person name="Wickell D."/>
            <person name="Kuo L.Y."/>
            <person name="Chen X."/>
            <person name="Nie B."/>
            <person name="Liao X."/>
            <person name="Peng D."/>
            <person name="Ji J."/>
            <person name="Jenkins J."/>
            <person name="Williams M."/>
            <person name="Shu S."/>
            <person name="Plott C."/>
            <person name="Barry K."/>
            <person name="Rajasekar S."/>
            <person name="Grimwood J."/>
            <person name="Han X."/>
            <person name="Sun S."/>
            <person name="Hou Z."/>
            <person name="He W."/>
            <person name="Dai G."/>
            <person name="Sun C."/>
            <person name="Schmutz J."/>
            <person name="Leebens-Mack J.H."/>
            <person name="Li F.W."/>
            <person name="Wang L."/>
        </authorList>
    </citation>
    <scope>NUCLEOTIDE SEQUENCE [LARGE SCALE GENOMIC DNA]</scope>
    <source>
        <strain evidence="2">cv. PW_Plant_1</strain>
    </source>
</reference>
<comment type="caution">
    <text evidence="1">The sequence shown here is derived from an EMBL/GenBank/DDBJ whole genome shotgun (WGS) entry which is preliminary data.</text>
</comment>
<evidence type="ECO:0000313" key="1">
    <source>
        <dbReference type="EMBL" id="KAJ7536509.1"/>
    </source>
</evidence>
<protein>
    <submittedName>
        <fullName evidence="1">Uncharacterized protein</fullName>
    </submittedName>
</protein>
<organism evidence="1 2">
    <name type="scientific">Diphasiastrum complanatum</name>
    <name type="common">Issler's clubmoss</name>
    <name type="synonym">Lycopodium complanatum</name>
    <dbReference type="NCBI Taxonomy" id="34168"/>
    <lineage>
        <taxon>Eukaryota</taxon>
        <taxon>Viridiplantae</taxon>
        <taxon>Streptophyta</taxon>
        <taxon>Embryophyta</taxon>
        <taxon>Tracheophyta</taxon>
        <taxon>Lycopodiopsida</taxon>
        <taxon>Lycopodiales</taxon>
        <taxon>Lycopodiaceae</taxon>
        <taxon>Lycopodioideae</taxon>
        <taxon>Diphasiastrum</taxon>
    </lineage>
</organism>
<dbReference type="EMBL" id="CM055103">
    <property type="protein sequence ID" value="KAJ7536509.1"/>
    <property type="molecule type" value="Genomic_DNA"/>
</dbReference>
<proteinExistence type="predicted"/>